<dbReference type="RefSeq" id="WP_121936860.1">
    <property type="nucleotide sequence ID" value="NZ_REFR01000001.1"/>
</dbReference>
<reference evidence="8 9" key="1">
    <citation type="submission" date="2018-10" db="EMBL/GenBank/DDBJ databases">
        <title>Genomic Encyclopedia of Archaeal and Bacterial Type Strains, Phase II (KMG-II): from individual species to whole genera.</title>
        <authorList>
            <person name="Goeker M."/>
        </authorList>
    </citation>
    <scope>NUCLEOTIDE SEQUENCE [LARGE SCALE GENOMIC DNA]</scope>
    <source>
        <strain evidence="8 9">DSM 25217</strain>
    </source>
</reference>
<feature type="transmembrane region" description="Helical" evidence="6">
    <location>
        <begin position="396"/>
        <end position="415"/>
    </location>
</feature>
<dbReference type="Pfam" id="PF07690">
    <property type="entry name" value="MFS_1"/>
    <property type="match status" value="1"/>
</dbReference>
<feature type="transmembrane region" description="Helical" evidence="6">
    <location>
        <begin position="58"/>
        <end position="77"/>
    </location>
</feature>
<evidence type="ECO:0000313" key="8">
    <source>
        <dbReference type="EMBL" id="RMB13075.1"/>
    </source>
</evidence>
<keyword evidence="2" id="KW-0813">Transport</keyword>
<dbReference type="InParanoid" id="A0A3M0CW66"/>
<evidence type="ECO:0000256" key="3">
    <source>
        <dbReference type="ARBA" id="ARBA00022692"/>
    </source>
</evidence>
<feature type="transmembrane region" description="Helical" evidence="6">
    <location>
        <begin position="296"/>
        <end position="315"/>
    </location>
</feature>
<evidence type="ECO:0000256" key="2">
    <source>
        <dbReference type="ARBA" id="ARBA00022448"/>
    </source>
</evidence>
<dbReference type="InterPro" id="IPR020846">
    <property type="entry name" value="MFS_dom"/>
</dbReference>
<keyword evidence="4 6" id="KW-1133">Transmembrane helix</keyword>
<evidence type="ECO:0000256" key="1">
    <source>
        <dbReference type="ARBA" id="ARBA00004141"/>
    </source>
</evidence>
<keyword evidence="3 6" id="KW-0812">Transmembrane</keyword>
<dbReference type="GO" id="GO:0022857">
    <property type="term" value="F:transmembrane transporter activity"/>
    <property type="evidence" value="ECO:0007669"/>
    <property type="project" value="InterPro"/>
</dbReference>
<dbReference type="OrthoDB" id="7497327at2"/>
<proteinExistence type="predicted"/>
<dbReference type="SUPFAM" id="SSF103473">
    <property type="entry name" value="MFS general substrate transporter"/>
    <property type="match status" value="1"/>
</dbReference>
<gene>
    <name evidence="8" type="ORF">BXY39_0069</name>
</gene>
<name>A0A3M0CW66_9PROT</name>
<comment type="subcellular location">
    <subcellularLocation>
        <location evidence="1">Membrane</location>
        <topology evidence="1">Multi-pass membrane protein</topology>
    </subcellularLocation>
</comment>
<dbReference type="PANTHER" id="PTHR23505">
    <property type="entry name" value="SPINSTER"/>
    <property type="match status" value="1"/>
</dbReference>
<accession>A0A3M0CW66</accession>
<organism evidence="8 9">
    <name type="scientific">Eilatimonas milleporae</name>
    <dbReference type="NCBI Taxonomy" id="911205"/>
    <lineage>
        <taxon>Bacteria</taxon>
        <taxon>Pseudomonadati</taxon>
        <taxon>Pseudomonadota</taxon>
        <taxon>Alphaproteobacteria</taxon>
        <taxon>Kordiimonadales</taxon>
        <taxon>Kordiimonadaceae</taxon>
        <taxon>Eilatimonas</taxon>
    </lineage>
</organism>
<dbReference type="Proteomes" id="UP000271227">
    <property type="component" value="Unassembled WGS sequence"/>
</dbReference>
<feature type="transmembrane region" description="Helical" evidence="6">
    <location>
        <begin position="21"/>
        <end position="38"/>
    </location>
</feature>
<evidence type="ECO:0000256" key="4">
    <source>
        <dbReference type="ARBA" id="ARBA00022989"/>
    </source>
</evidence>
<dbReference type="InterPro" id="IPR011701">
    <property type="entry name" value="MFS"/>
</dbReference>
<protein>
    <submittedName>
        <fullName evidence="8">Putative MFS family arabinose efflux permease</fullName>
    </submittedName>
</protein>
<dbReference type="PANTHER" id="PTHR23505:SF79">
    <property type="entry name" value="PROTEIN SPINSTER"/>
    <property type="match status" value="1"/>
</dbReference>
<dbReference type="EMBL" id="REFR01000001">
    <property type="protein sequence ID" value="RMB13075.1"/>
    <property type="molecule type" value="Genomic_DNA"/>
</dbReference>
<dbReference type="InterPro" id="IPR044770">
    <property type="entry name" value="MFS_spinster-like"/>
</dbReference>
<evidence type="ECO:0000256" key="5">
    <source>
        <dbReference type="ARBA" id="ARBA00023136"/>
    </source>
</evidence>
<feature type="domain" description="Major facilitator superfamily (MFS) profile" evidence="7">
    <location>
        <begin position="20"/>
        <end position="419"/>
    </location>
</feature>
<dbReference type="FunCoup" id="A0A3M0CW66">
    <property type="interactions" value="273"/>
</dbReference>
<feature type="transmembrane region" description="Helical" evidence="6">
    <location>
        <begin position="173"/>
        <end position="191"/>
    </location>
</feature>
<feature type="transmembrane region" description="Helical" evidence="6">
    <location>
        <begin position="321"/>
        <end position="343"/>
    </location>
</feature>
<dbReference type="InterPro" id="IPR036259">
    <property type="entry name" value="MFS_trans_sf"/>
</dbReference>
<sequence>MRDVVHGGAMAPPQRLRRYTLFILTIVYAFNFIDRQILVVMQELIKTDLGLNDTQLGMLSGLAFALFYTVIGIPVAWMSDRTNRRDIIALALAIWSGMTALSGLVQSFWQLAAARVGVGVGEAGCSPPAHSMISDLYEPKRRATALSIYSSGLYLGVLLGYLLGGFLSEAYGWRTTFLILGIPGVLLAVLLRLSVPEPVRTLGGASEDTRPGFVESLHYVAGLKSFRYFALACAMSAFFSYGTGNFMASFLIRYHGFSVSEVGIALALTGGLGGMAGTFLGGYLTDRVGRRDARWYLWLPGISAVLAVPLALVAFNVEGTAIVLGTYLLAAILGTMYLAPSIAVAHRLVEPRMRAVASALLFFVLNLIGLGLGPLMVGGISDILREMTGRESLREALTIAVSIVLVKALLFWQGGRKLPEDLQKRDS</sequence>
<keyword evidence="5 6" id="KW-0472">Membrane</keyword>
<feature type="transmembrane region" description="Helical" evidence="6">
    <location>
        <begin position="264"/>
        <end position="284"/>
    </location>
</feature>
<comment type="caution">
    <text evidence="8">The sequence shown here is derived from an EMBL/GenBank/DDBJ whole genome shotgun (WGS) entry which is preliminary data.</text>
</comment>
<feature type="transmembrane region" description="Helical" evidence="6">
    <location>
        <begin position="355"/>
        <end position="376"/>
    </location>
</feature>
<dbReference type="AlphaFoldDB" id="A0A3M0CW66"/>
<dbReference type="Gene3D" id="1.20.1250.20">
    <property type="entry name" value="MFS general substrate transporter like domains"/>
    <property type="match status" value="2"/>
</dbReference>
<feature type="transmembrane region" description="Helical" evidence="6">
    <location>
        <begin position="228"/>
        <end position="252"/>
    </location>
</feature>
<dbReference type="GO" id="GO:0016020">
    <property type="term" value="C:membrane"/>
    <property type="evidence" value="ECO:0007669"/>
    <property type="project" value="UniProtKB-SubCell"/>
</dbReference>
<feature type="transmembrane region" description="Helical" evidence="6">
    <location>
        <begin position="146"/>
        <end position="167"/>
    </location>
</feature>
<evidence type="ECO:0000313" key="9">
    <source>
        <dbReference type="Proteomes" id="UP000271227"/>
    </source>
</evidence>
<evidence type="ECO:0000259" key="7">
    <source>
        <dbReference type="PROSITE" id="PS50850"/>
    </source>
</evidence>
<evidence type="ECO:0000256" key="6">
    <source>
        <dbReference type="SAM" id="Phobius"/>
    </source>
</evidence>
<keyword evidence="9" id="KW-1185">Reference proteome</keyword>
<dbReference type="PROSITE" id="PS50850">
    <property type="entry name" value="MFS"/>
    <property type="match status" value="1"/>
</dbReference>
<dbReference type="CDD" id="cd17328">
    <property type="entry name" value="MFS_spinster_like"/>
    <property type="match status" value="1"/>
</dbReference>